<name>A0ACC0CXN7_9PEZI</name>
<organism evidence="1 2">
    <name type="scientific">Hypoxylon rubiginosum</name>
    <dbReference type="NCBI Taxonomy" id="110542"/>
    <lineage>
        <taxon>Eukaryota</taxon>
        <taxon>Fungi</taxon>
        <taxon>Dikarya</taxon>
        <taxon>Ascomycota</taxon>
        <taxon>Pezizomycotina</taxon>
        <taxon>Sordariomycetes</taxon>
        <taxon>Xylariomycetidae</taxon>
        <taxon>Xylariales</taxon>
        <taxon>Hypoxylaceae</taxon>
        <taxon>Hypoxylon</taxon>
    </lineage>
</organism>
<keyword evidence="2" id="KW-1185">Reference proteome</keyword>
<comment type="caution">
    <text evidence="1">The sequence shown here is derived from an EMBL/GenBank/DDBJ whole genome shotgun (WGS) entry which is preliminary data.</text>
</comment>
<gene>
    <name evidence="1" type="ORF">F4821DRAFT_154883</name>
</gene>
<sequence>MFNPRFLIVSLGNQAPYYDCLHSAGHFALASVQKVLGSSQQPSFTSERYGRKACLASTGPTYIMVQSPTLMNVSGPWVAKTWREVLETYQLKPSELSLLLVHDDLEEDLGRVRIRKWKASHRGHNGIKSVNSNLKPADFPGSRWSRISIGIGRPEARDQMSVSDYVLKKMTRYQRDTIDTQVGPRVVGCLRELQEEWEEEYDKANPKL</sequence>
<protein>
    <submittedName>
        <fullName evidence="1">Peptidyl-tRNA hydrolase</fullName>
    </submittedName>
</protein>
<accession>A0ACC0CXN7</accession>
<reference evidence="1 2" key="1">
    <citation type="journal article" date="2022" name="New Phytol.">
        <title>Ecological generalism drives hyperdiversity of secondary metabolite gene clusters in xylarialean endophytes.</title>
        <authorList>
            <person name="Franco M.E.E."/>
            <person name="Wisecaver J.H."/>
            <person name="Arnold A.E."/>
            <person name="Ju Y.M."/>
            <person name="Slot J.C."/>
            <person name="Ahrendt S."/>
            <person name="Moore L.P."/>
            <person name="Eastman K.E."/>
            <person name="Scott K."/>
            <person name="Konkel Z."/>
            <person name="Mondo S.J."/>
            <person name="Kuo A."/>
            <person name="Hayes R.D."/>
            <person name="Haridas S."/>
            <person name="Andreopoulos B."/>
            <person name="Riley R."/>
            <person name="LaButti K."/>
            <person name="Pangilinan J."/>
            <person name="Lipzen A."/>
            <person name="Amirebrahimi M."/>
            <person name="Yan J."/>
            <person name="Adam C."/>
            <person name="Keymanesh K."/>
            <person name="Ng V."/>
            <person name="Louie K."/>
            <person name="Northen T."/>
            <person name="Drula E."/>
            <person name="Henrissat B."/>
            <person name="Hsieh H.M."/>
            <person name="Youens-Clark K."/>
            <person name="Lutzoni F."/>
            <person name="Miadlikowska J."/>
            <person name="Eastwood D.C."/>
            <person name="Hamelin R.C."/>
            <person name="Grigoriev I.V."/>
            <person name="U'Ren J.M."/>
        </authorList>
    </citation>
    <scope>NUCLEOTIDE SEQUENCE [LARGE SCALE GENOMIC DNA]</scope>
    <source>
        <strain evidence="1 2">ER1909</strain>
    </source>
</reference>
<evidence type="ECO:0000313" key="1">
    <source>
        <dbReference type="EMBL" id="KAI6085230.1"/>
    </source>
</evidence>
<keyword evidence="1" id="KW-0378">Hydrolase</keyword>
<dbReference type="Proteomes" id="UP001497680">
    <property type="component" value="Unassembled WGS sequence"/>
</dbReference>
<evidence type="ECO:0000313" key="2">
    <source>
        <dbReference type="Proteomes" id="UP001497680"/>
    </source>
</evidence>
<proteinExistence type="predicted"/>
<dbReference type="EMBL" id="MU394328">
    <property type="protein sequence ID" value="KAI6085230.1"/>
    <property type="molecule type" value="Genomic_DNA"/>
</dbReference>